<feature type="region of interest" description="Disordered" evidence="1">
    <location>
        <begin position="365"/>
        <end position="384"/>
    </location>
</feature>
<evidence type="ECO:0000259" key="2">
    <source>
        <dbReference type="Pfam" id="PF24137"/>
    </source>
</evidence>
<reference evidence="5" key="1">
    <citation type="journal article" date="2017" name="Nat. Microbiol.">
        <title>Global analysis of biosynthetic gene clusters reveals vast potential of secondary metabolite production in Penicillium species.</title>
        <authorList>
            <person name="Nielsen J.C."/>
            <person name="Grijseels S."/>
            <person name="Prigent S."/>
            <person name="Ji B."/>
            <person name="Dainat J."/>
            <person name="Nielsen K.F."/>
            <person name="Frisvad J.C."/>
            <person name="Workman M."/>
            <person name="Nielsen J."/>
        </authorList>
    </citation>
    <scope>NUCLEOTIDE SEQUENCE [LARGE SCALE GENOMIC DNA]</scope>
    <source>
        <strain evidence="5">IBT 29486</strain>
    </source>
</reference>
<feature type="domain" description="AsqO/PenF-like C-terminal" evidence="3">
    <location>
        <begin position="239"/>
        <end position="368"/>
    </location>
</feature>
<dbReference type="SUPFAM" id="SSF159245">
    <property type="entry name" value="AttH-like"/>
    <property type="match status" value="1"/>
</dbReference>
<name>A0A1V6RER8_9EURO</name>
<accession>A0A1V6RER8</accession>
<protein>
    <recommendedName>
        <fullName evidence="6">AttH domain-containing protein</fullName>
    </recommendedName>
</protein>
<proteinExistence type="predicted"/>
<evidence type="ECO:0008006" key="6">
    <source>
        <dbReference type="Google" id="ProtNLM"/>
    </source>
</evidence>
<dbReference type="STRING" id="29845.A0A1V6RER8"/>
<evidence type="ECO:0000256" key="1">
    <source>
        <dbReference type="SAM" id="MobiDB-lite"/>
    </source>
</evidence>
<dbReference type="Pfam" id="PF24137">
    <property type="entry name" value="DA_N"/>
    <property type="match status" value="1"/>
</dbReference>
<keyword evidence="5" id="KW-1185">Reference proteome</keyword>
<dbReference type="EMBL" id="MDYP01000062">
    <property type="protein sequence ID" value="OQD99722.1"/>
    <property type="molecule type" value="Genomic_DNA"/>
</dbReference>
<organism evidence="4 5">
    <name type="scientific">Penicillium vulpinum</name>
    <dbReference type="NCBI Taxonomy" id="29845"/>
    <lineage>
        <taxon>Eukaryota</taxon>
        <taxon>Fungi</taxon>
        <taxon>Dikarya</taxon>
        <taxon>Ascomycota</taxon>
        <taxon>Pezizomycotina</taxon>
        <taxon>Eurotiomycetes</taxon>
        <taxon>Eurotiomycetidae</taxon>
        <taxon>Eurotiales</taxon>
        <taxon>Aspergillaceae</taxon>
        <taxon>Penicillium</taxon>
    </lineage>
</organism>
<evidence type="ECO:0000313" key="5">
    <source>
        <dbReference type="Proteomes" id="UP000191518"/>
    </source>
</evidence>
<dbReference type="InterPro" id="IPR057722">
    <property type="entry name" value="AsqO/PenF-like_C"/>
</dbReference>
<comment type="caution">
    <text evidence="4">The sequence shown here is derived from an EMBL/GenBank/DDBJ whole genome shotgun (WGS) entry which is preliminary data.</text>
</comment>
<evidence type="ECO:0000313" key="4">
    <source>
        <dbReference type="EMBL" id="OQD99722.1"/>
    </source>
</evidence>
<evidence type="ECO:0000259" key="3">
    <source>
        <dbReference type="Pfam" id="PF25581"/>
    </source>
</evidence>
<dbReference type="AlphaFoldDB" id="A0A1V6RER8"/>
<gene>
    <name evidence="4" type="ORF">PENVUL_c062G04755</name>
</gene>
<feature type="compositionally biased region" description="Basic and acidic residues" evidence="1">
    <location>
        <begin position="365"/>
        <end position="376"/>
    </location>
</feature>
<dbReference type="InterPro" id="IPR056402">
    <property type="entry name" value="DA_N"/>
</dbReference>
<dbReference type="Proteomes" id="UP000191518">
    <property type="component" value="Unassembled WGS sequence"/>
</dbReference>
<feature type="domain" description="Diels-Alderase N-terminal" evidence="2">
    <location>
        <begin position="52"/>
        <end position="232"/>
    </location>
</feature>
<sequence>MRSTSTANPIILYLAQSQREPLTISPPVQFDIPTPETTLSPETLFSLDAPQLDPINSSVFDWWYFDAVSETNPDDSLVITFFTSTMNAFPFLRANETSIVNVWLWASFAHGTTFADTVPATVATVTGADRKGANSAGDWSPTGFSWNAPTEDLSQYEIVIASEKIQVEGRLTLTSHVPPHLPCGIQPERTTLEIAPHTGWVSLVPDAVGEVDMKIRGSTLKSRGPGYHDKNWSDRPFVDSVNSWYWGHGRLGPYSIVWFSYLAVNDPNNSTYVSSYVAKDGKLLVSACESSILTVRPIGTPGTTGGRYPPREGDIPIGFRLEYDLGEEHGRLNVNVSMRTVVAGDRENYMRWTGDMVGELIGSERRTHEAGSDPKGGETQSSSPVGVAVLEQFVLLE</sequence>
<dbReference type="Pfam" id="PF25581">
    <property type="entry name" value="AsqO_C"/>
    <property type="match status" value="1"/>
</dbReference>